<dbReference type="Proteomes" id="UP000030693">
    <property type="component" value="Unassembled WGS sequence"/>
</dbReference>
<gene>
    <name evidence="7" type="ORF">H696_05976</name>
</gene>
<keyword evidence="3" id="KW-0963">Cytoplasm</keyword>
<evidence type="ECO:0000256" key="2">
    <source>
        <dbReference type="ARBA" id="ARBA00004496"/>
    </source>
</evidence>
<dbReference type="GO" id="GO:0005634">
    <property type="term" value="C:nucleus"/>
    <property type="evidence" value="ECO:0007669"/>
    <property type="project" value="UniProtKB-SubCell"/>
</dbReference>
<keyword evidence="8" id="KW-1185">Reference proteome</keyword>
<dbReference type="CDD" id="cd04301">
    <property type="entry name" value="NAT_SF"/>
    <property type="match status" value="1"/>
</dbReference>
<dbReference type="InterPro" id="IPR016181">
    <property type="entry name" value="Acyl_CoA_acyltransferase"/>
</dbReference>
<reference evidence="7" key="1">
    <citation type="submission" date="2013-04" db="EMBL/GenBank/DDBJ databases">
        <title>The Genome Sequence of Fonticula alba ATCC 38817.</title>
        <authorList>
            <consortium name="The Broad Institute Genomics Platform"/>
            <person name="Russ C."/>
            <person name="Cuomo C."/>
            <person name="Burger G."/>
            <person name="Gray M.W."/>
            <person name="Holland P.W.H."/>
            <person name="King N."/>
            <person name="Lang F.B.F."/>
            <person name="Roger A.J."/>
            <person name="Ruiz-Trillo I."/>
            <person name="Brown M."/>
            <person name="Walker B."/>
            <person name="Young S."/>
            <person name="Zeng Q."/>
            <person name="Gargeya S."/>
            <person name="Fitzgerald M."/>
            <person name="Haas B."/>
            <person name="Abouelleil A."/>
            <person name="Allen A.W."/>
            <person name="Alvarado L."/>
            <person name="Arachchi H.M."/>
            <person name="Berlin A.M."/>
            <person name="Chapman S.B."/>
            <person name="Gainer-Dewar J."/>
            <person name="Goldberg J."/>
            <person name="Griggs A."/>
            <person name="Gujja S."/>
            <person name="Hansen M."/>
            <person name="Howarth C."/>
            <person name="Imamovic A."/>
            <person name="Ireland A."/>
            <person name="Larimer J."/>
            <person name="McCowan C."/>
            <person name="Murphy C."/>
            <person name="Pearson M."/>
            <person name="Poon T.W."/>
            <person name="Priest M."/>
            <person name="Roberts A."/>
            <person name="Saif S."/>
            <person name="Shea T."/>
            <person name="Sisk P."/>
            <person name="Sykes S."/>
            <person name="Wortman J."/>
            <person name="Nusbaum C."/>
            <person name="Birren B."/>
        </authorList>
    </citation>
    <scope>NUCLEOTIDE SEQUENCE [LARGE SCALE GENOMIC DNA]</scope>
    <source>
        <strain evidence="7">ATCC 38817</strain>
    </source>
</reference>
<dbReference type="SUPFAM" id="SSF55729">
    <property type="entry name" value="Acyl-CoA N-acyltransferases (Nat)"/>
    <property type="match status" value="1"/>
</dbReference>
<dbReference type="GO" id="GO:0043998">
    <property type="term" value="F:histone H2A acetyltransferase activity"/>
    <property type="evidence" value="ECO:0007669"/>
    <property type="project" value="InterPro"/>
</dbReference>
<dbReference type="OrthoDB" id="424551at2759"/>
<dbReference type="GO" id="GO:0005737">
    <property type="term" value="C:cytoplasm"/>
    <property type="evidence" value="ECO:0007669"/>
    <property type="project" value="UniProtKB-SubCell"/>
</dbReference>
<accession>A0A058Z0Y6</accession>
<dbReference type="RefSeq" id="XP_009498020.1">
    <property type="nucleotide sequence ID" value="XM_009499745.1"/>
</dbReference>
<dbReference type="AlphaFoldDB" id="A0A058Z0Y6"/>
<keyword evidence="4" id="KW-0808">Transferase</keyword>
<dbReference type="PANTHER" id="PTHR20531:SF1">
    <property type="entry name" value="N-ALPHA-ACETYLTRANSFERASE 40"/>
    <property type="match status" value="1"/>
</dbReference>
<dbReference type="GO" id="GO:1990189">
    <property type="term" value="F:protein N-terminal-serine acetyltransferase activity"/>
    <property type="evidence" value="ECO:0007669"/>
    <property type="project" value="TreeGrafter"/>
</dbReference>
<keyword evidence="6" id="KW-0012">Acyltransferase</keyword>
<keyword evidence="5" id="KW-0539">Nucleus</keyword>
<protein>
    <recommendedName>
        <fullName evidence="9">N-acetyltransferase domain-containing protein</fullName>
    </recommendedName>
</protein>
<comment type="subcellular location">
    <subcellularLocation>
        <location evidence="2">Cytoplasm</location>
    </subcellularLocation>
    <subcellularLocation>
        <location evidence="1">Nucleus</location>
    </subcellularLocation>
</comment>
<evidence type="ECO:0000256" key="1">
    <source>
        <dbReference type="ARBA" id="ARBA00004123"/>
    </source>
</evidence>
<dbReference type="GO" id="GO:0010485">
    <property type="term" value="F:histone H4 acetyltransferase activity"/>
    <property type="evidence" value="ECO:0007669"/>
    <property type="project" value="InterPro"/>
</dbReference>
<dbReference type="GeneID" id="20530701"/>
<name>A0A058Z0Y6_FONAL</name>
<dbReference type="EMBL" id="KB932216">
    <property type="protein sequence ID" value="KCV67578.1"/>
    <property type="molecule type" value="Genomic_DNA"/>
</dbReference>
<evidence type="ECO:0000313" key="8">
    <source>
        <dbReference type="Proteomes" id="UP000030693"/>
    </source>
</evidence>
<evidence type="ECO:0000256" key="4">
    <source>
        <dbReference type="ARBA" id="ARBA00022679"/>
    </source>
</evidence>
<evidence type="ECO:0000256" key="6">
    <source>
        <dbReference type="ARBA" id="ARBA00023315"/>
    </source>
</evidence>
<dbReference type="STRING" id="691883.A0A058Z0Y6"/>
<dbReference type="InterPro" id="IPR039949">
    <property type="entry name" value="NAA40"/>
</dbReference>
<evidence type="ECO:0008006" key="9">
    <source>
        <dbReference type="Google" id="ProtNLM"/>
    </source>
</evidence>
<evidence type="ECO:0000256" key="3">
    <source>
        <dbReference type="ARBA" id="ARBA00022490"/>
    </source>
</evidence>
<proteinExistence type="predicted"/>
<sequence length="403" mass="43412">MFASSLSRSAAGRSAGRAFRFASPLASGPLAPGPLAPGPLAVLPPGLALPEPVAAIPAAPTAPHRLFSLTASAAFSAQSALDPVAPPPSPARRPSSNVKSLFSACADIMAKKKSTVQERFARVQRQSKAQWTHIVSQANSSPELEKVAGAGAHLRFVNAITPDLMDACYNVIMTNMAPIYDKSNYKWTPASKRQEMRMDGSHYILVLSPHAALEGTTRPADAPEPPRVGDDYLVGLLAFCEERADYYPHTSDLECFLPPVNMLFCIELQVTPAFQGRGLGSFLLDFLTTRAATAGVTPPPADMPEKLAKSYFAAPDKPRSVRLLVQMANTPAMHFYRSKGFQLLNRSADDPVAEILDSSEPAEDIGLPLEKLFEHYMLDAFGYCPSTVSSLEFIKVVTPNRAT</sequence>
<dbReference type="PANTHER" id="PTHR20531">
    <property type="entry name" value="N-ALPHA-ACETYLTRANSFERASE 40"/>
    <property type="match status" value="1"/>
</dbReference>
<evidence type="ECO:0000256" key="5">
    <source>
        <dbReference type="ARBA" id="ARBA00023242"/>
    </source>
</evidence>
<organism evidence="7">
    <name type="scientific">Fonticula alba</name>
    <name type="common">Slime mold</name>
    <dbReference type="NCBI Taxonomy" id="691883"/>
    <lineage>
        <taxon>Eukaryota</taxon>
        <taxon>Rotosphaerida</taxon>
        <taxon>Fonticulaceae</taxon>
        <taxon>Fonticula</taxon>
    </lineage>
</organism>
<evidence type="ECO:0000313" key="7">
    <source>
        <dbReference type="EMBL" id="KCV67578.1"/>
    </source>
</evidence>
<dbReference type="Gene3D" id="3.40.630.30">
    <property type="match status" value="1"/>
</dbReference>